<dbReference type="PANTHER" id="PTHR20961">
    <property type="entry name" value="GLYCOSYLTRANSFERASE"/>
    <property type="match status" value="1"/>
</dbReference>
<dbReference type="InterPro" id="IPR007657">
    <property type="entry name" value="Glycosyltransferase_61"/>
</dbReference>
<dbReference type="PANTHER" id="PTHR20961:SF124">
    <property type="entry name" value="GLYCOSYLTRANSFERASE"/>
    <property type="match status" value="1"/>
</dbReference>
<reference evidence="7 8" key="1">
    <citation type="journal article" date="2010" name="Plant Cell">
        <title>The Chlorella variabilis NC64A genome reveals adaptation to photosymbiosis, coevolution with viruses, and cryptic sex.</title>
        <authorList>
            <person name="Blanc G."/>
            <person name="Duncan G."/>
            <person name="Agarkova I."/>
            <person name="Borodovsky M."/>
            <person name="Gurnon J."/>
            <person name="Kuo A."/>
            <person name="Lindquist E."/>
            <person name="Lucas S."/>
            <person name="Pangilinan J."/>
            <person name="Polle J."/>
            <person name="Salamov A."/>
            <person name="Terry A."/>
            <person name="Yamada T."/>
            <person name="Dunigan D.D."/>
            <person name="Grigoriev I.V."/>
            <person name="Claverie J.M."/>
            <person name="Van Etten J.L."/>
        </authorList>
    </citation>
    <scope>NUCLEOTIDE SEQUENCE [LARGE SCALE GENOMIC DNA]</scope>
    <source>
        <strain evidence="7 8">NC64A</strain>
    </source>
</reference>
<dbReference type="KEGG" id="cvr:CHLNCDRAFT_145417"/>
<name>E1ZED8_CHLVA</name>
<evidence type="ECO:0000256" key="5">
    <source>
        <dbReference type="SAM" id="Phobius"/>
    </source>
</evidence>
<keyword evidence="5" id="KW-1133">Transmembrane helix</keyword>
<evidence type="ECO:0000256" key="2">
    <source>
        <dbReference type="ARBA" id="ARBA00022679"/>
    </source>
</evidence>
<keyword evidence="8" id="KW-1185">Reference proteome</keyword>
<dbReference type="RefSeq" id="XP_005848115.1">
    <property type="nucleotide sequence ID" value="XM_005848053.1"/>
</dbReference>
<gene>
    <name evidence="7" type="ORF">CHLNCDRAFT_145417</name>
</gene>
<keyword evidence="3" id="KW-0325">Glycoprotein</keyword>
<keyword evidence="2" id="KW-0808">Transferase</keyword>
<dbReference type="Proteomes" id="UP000008141">
    <property type="component" value="Unassembled WGS sequence"/>
</dbReference>
<dbReference type="GeneID" id="17355433"/>
<feature type="region of interest" description="Disordered" evidence="4">
    <location>
        <begin position="198"/>
        <end position="219"/>
    </location>
</feature>
<feature type="transmembrane region" description="Helical" evidence="5">
    <location>
        <begin position="61"/>
        <end position="80"/>
    </location>
</feature>
<dbReference type="GO" id="GO:0005794">
    <property type="term" value="C:Golgi apparatus"/>
    <property type="evidence" value="ECO:0007669"/>
    <property type="project" value="UniProtKB-ARBA"/>
</dbReference>
<dbReference type="Pfam" id="PF04577">
    <property type="entry name" value="Glyco_transf_61"/>
    <property type="match status" value="1"/>
</dbReference>
<sequence length="638" mass="69970">MKEQFHTLRLSGPSGSDSDEDDMQSPRWSLAPFGWKRRQQRRPGLGAATAAAAAKARLPHCVCSALLAAAVLAVLAWAGLRLAHGRQLHLEMWQEEAKGAGLHGSGSGGSSRGAQCQLPLDGSPWERHCQRLDRVCVDQGTLILYGDRYQQLDGRKAGRLPELLIDTSKIFEYPWRKTSSEAAAEEGGARRRLQYDVLPPGKNRRLPPLPMRPATSEEPTPYLQTPCFSTCTVPVLLYSSWPGNLFHHLQRGGALGQTNMAAQVYSLLRRTPWRHHSKLVMVTPDGLPLTMPEAALLPPLSRLSVQSMADFSRRLPPGLRLGQQLDATQPPASYEGGEQRCFQTAFFCGRNFPAAAGLPAAEEAGLGEEEVQQRLAAGIPVEPYSYGQALAAYMQQKQQRRRHAPPDVISLQQAAAAAGGATERAATSGRLRVALMRRGGEGRQILNAGELLERCNAWRYRPPGSTKPVTAECHEISVPDLESGVAAAREADVFIGIHGANLANGWMMRPGASVIEITPYQFEYGRGSFVFSVMNSKDATSQVLWWVAVLCDPAASTPGPSEQARQPPEDWWPRDRNVRLPWAAVEEVLQEVVAVGGSQQRYMEQYFDTWRHRFNFDAAGVISRGGSCPNGTRPQPGR</sequence>
<organism evidence="8">
    <name type="scientific">Chlorella variabilis</name>
    <name type="common">Green alga</name>
    <dbReference type="NCBI Taxonomy" id="554065"/>
    <lineage>
        <taxon>Eukaryota</taxon>
        <taxon>Viridiplantae</taxon>
        <taxon>Chlorophyta</taxon>
        <taxon>core chlorophytes</taxon>
        <taxon>Trebouxiophyceae</taxon>
        <taxon>Chlorellales</taxon>
        <taxon>Chlorellaceae</taxon>
        <taxon>Chlorella clade</taxon>
        <taxon>Chlorella</taxon>
    </lineage>
</organism>
<dbReference type="EMBL" id="GL433843">
    <property type="protein sequence ID" value="EFN56013.1"/>
    <property type="molecule type" value="Genomic_DNA"/>
</dbReference>
<dbReference type="InterPro" id="IPR049625">
    <property type="entry name" value="Glyco_transf_61_cat"/>
</dbReference>
<evidence type="ECO:0000256" key="1">
    <source>
        <dbReference type="ARBA" id="ARBA00022676"/>
    </source>
</evidence>
<protein>
    <recommendedName>
        <fullName evidence="6">Glycosyltransferase 61 catalytic domain-containing protein</fullName>
    </recommendedName>
</protein>
<feature type="domain" description="Glycosyltransferase 61 catalytic" evidence="6">
    <location>
        <begin position="405"/>
        <end position="515"/>
    </location>
</feature>
<proteinExistence type="predicted"/>
<evidence type="ECO:0000313" key="8">
    <source>
        <dbReference type="Proteomes" id="UP000008141"/>
    </source>
</evidence>
<evidence type="ECO:0000256" key="4">
    <source>
        <dbReference type="SAM" id="MobiDB-lite"/>
    </source>
</evidence>
<accession>E1ZED8</accession>
<keyword evidence="5" id="KW-0812">Transmembrane</keyword>
<dbReference type="OrthoDB" id="531938at2759"/>
<dbReference type="AlphaFoldDB" id="E1ZED8"/>
<dbReference type="InParanoid" id="E1ZED8"/>
<dbReference type="OMA" id="ECHEISV"/>
<keyword evidence="5" id="KW-0472">Membrane</keyword>
<evidence type="ECO:0000259" key="6">
    <source>
        <dbReference type="Pfam" id="PF04577"/>
    </source>
</evidence>
<feature type="region of interest" description="Disordered" evidence="4">
    <location>
        <begin position="1"/>
        <end position="33"/>
    </location>
</feature>
<dbReference type="GO" id="GO:0016763">
    <property type="term" value="F:pentosyltransferase activity"/>
    <property type="evidence" value="ECO:0007669"/>
    <property type="project" value="UniProtKB-ARBA"/>
</dbReference>
<keyword evidence="1" id="KW-0328">Glycosyltransferase</keyword>
<evidence type="ECO:0000313" key="7">
    <source>
        <dbReference type="EMBL" id="EFN56013.1"/>
    </source>
</evidence>
<evidence type="ECO:0000256" key="3">
    <source>
        <dbReference type="ARBA" id="ARBA00023180"/>
    </source>
</evidence>